<organism evidence="1 2">
    <name type="scientific">Rhizopus stolonifer</name>
    <name type="common">Rhizopus nigricans</name>
    <dbReference type="NCBI Taxonomy" id="4846"/>
    <lineage>
        <taxon>Eukaryota</taxon>
        <taxon>Fungi</taxon>
        <taxon>Fungi incertae sedis</taxon>
        <taxon>Mucoromycota</taxon>
        <taxon>Mucoromycotina</taxon>
        <taxon>Mucoromycetes</taxon>
        <taxon>Mucorales</taxon>
        <taxon>Mucorineae</taxon>
        <taxon>Rhizopodaceae</taxon>
        <taxon>Rhizopus</taxon>
    </lineage>
</organism>
<dbReference type="EMBL" id="PJQM01001526">
    <property type="protein sequence ID" value="RCI02111.1"/>
    <property type="molecule type" value="Genomic_DNA"/>
</dbReference>
<comment type="caution">
    <text evidence="1">The sequence shown here is derived from an EMBL/GenBank/DDBJ whole genome shotgun (WGS) entry which is preliminary data.</text>
</comment>
<dbReference type="AlphaFoldDB" id="A0A367KIY2"/>
<protein>
    <submittedName>
        <fullName evidence="1">Uncharacterized protein</fullName>
    </submittedName>
</protein>
<sequence length="116" mass="13378">KYIAWKKLEEYNTFWNERKRKKSRSTFNVEAIADSIRMNENLNQTSSLIYGIPKNDSEDSDEGDFGAGAVPGLVVPDTDALIVNEVLNIRQFEIDQGQKRLQLFRRVQARNTETIL</sequence>
<dbReference type="OrthoDB" id="2225686at2759"/>
<proteinExistence type="predicted"/>
<reference evidence="1 2" key="1">
    <citation type="journal article" date="2018" name="G3 (Bethesda)">
        <title>Phylogenetic and Phylogenomic Definition of Rhizopus Species.</title>
        <authorList>
            <person name="Gryganskyi A.P."/>
            <person name="Golan J."/>
            <person name="Dolatabadi S."/>
            <person name="Mondo S."/>
            <person name="Robb S."/>
            <person name="Idnurm A."/>
            <person name="Muszewska A."/>
            <person name="Steczkiewicz K."/>
            <person name="Masonjones S."/>
            <person name="Liao H.L."/>
            <person name="Gajdeczka M.T."/>
            <person name="Anike F."/>
            <person name="Vuek A."/>
            <person name="Anishchenko I.M."/>
            <person name="Voigt K."/>
            <person name="de Hoog G.S."/>
            <person name="Smith M.E."/>
            <person name="Heitman J."/>
            <person name="Vilgalys R."/>
            <person name="Stajich J.E."/>
        </authorList>
    </citation>
    <scope>NUCLEOTIDE SEQUENCE [LARGE SCALE GENOMIC DNA]</scope>
    <source>
        <strain evidence="1 2">LSU 92-RS-03</strain>
    </source>
</reference>
<accession>A0A367KIY2</accession>
<evidence type="ECO:0000313" key="1">
    <source>
        <dbReference type="EMBL" id="RCI02111.1"/>
    </source>
</evidence>
<gene>
    <name evidence="1" type="ORF">CU098_004649</name>
</gene>
<name>A0A367KIY2_RHIST</name>
<feature type="non-terminal residue" evidence="1">
    <location>
        <position position="1"/>
    </location>
</feature>
<evidence type="ECO:0000313" key="2">
    <source>
        <dbReference type="Proteomes" id="UP000253551"/>
    </source>
</evidence>
<keyword evidence="2" id="KW-1185">Reference proteome</keyword>
<dbReference type="Proteomes" id="UP000253551">
    <property type="component" value="Unassembled WGS sequence"/>
</dbReference>